<keyword evidence="8 9" id="KW-0998">Cell outer membrane</keyword>
<evidence type="ECO:0000256" key="3">
    <source>
        <dbReference type="ARBA" id="ARBA00022452"/>
    </source>
</evidence>
<feature type="domain" description="TonB-dependent receptor-like beta-barrel" evidence="13">
    <location>
        <begin position="426"/>
        <end position="968"/>
    </location>
</feature>
<keyword evidence="15" id="KW-0675">Receptor</keyword>
<dbReference type="Proteomes" id="UP000305451">
    <property type="component" value="Unassembled WGS sequence"/>
</dbReference>
<dbReference type="PROSITE" id="PS52016">
    <property type="entry name" value="TONB_DEPENDENT_REC_3"/>
    <property type="match status" value="1"/>
</dbReference>
<dbReference type="Pfam" id="PF00593">
    <property type="entry name" value="TonB_dep_Rec_b-barrel"/>
    <property type="match status" value="1"/>
</dbReference>
<dbReference type="PANTHER" id="PTHR47234:SF2">
    <property type="entry name" value="TONB-DEPENDENT RECEPTOR"/>
    <property type="match status" value="1"/>
</dbReference>
<keyword evidence="2 9" id="KW-0813">Transport</keyword>
<dbReference type="InterPro" id="IPR000531">
    <property type="entry name" value="Beta-barrel_TonB"/>
</dbReference>
<dbReference type="Gene3D" id="2.170.130.10">
    <property type="entry name" value="TonB-dependent receptor, plug domain"/>
    <property type="match status" value="1"/>
</dbReference>
<evidence type="ECO:0000256" key="10">
    <source>
        <dbReference type="PROSITE-ProRule" id="PRU10143"/>
    </source>
</evidence>
<evidence type="ECO:0000256" key="5">
    <source>
        <dbReference type="ARBA" id="ARBA00022729"/>
    </source>
</evidence>
<comment type="caution">
    <text evidence="15">The sequence shown here is derived from an EMBL/GenBank/DDBJ whole genome shotgun (WGS) entry which is preliminary data.</text>
</comment>
<dbReference type="AlphaFoldDB" id="A0A4S2HAZ5"/>
<feature type="domain" description="TonB-dependent receptor plug" evidence="14">
    <location>
        <begin position="55"/>
        <end position="172"/>
    </location>
</feature>
<evidence type="ECO:0000259" key="13">
    <source>
        <dbReference type="Pfam" id="PF00593"/>
    </source>
</evidence>
<evidence type="ECO:0000313" key="16">
    <source>
        <dbReference type="Proteomes" id="UP000305451"/>
    </source>
</evidence>
<accession>A0A4S2HAZ5</accession>
<reference evidence="15 16" key="1">
    <citation type="journal article" date="2013" name="Int. J. Syst. Evol. Microbiol.">
        <title>Marinicauda pacifica gen. nov., sp. nov., a prosthecate alphaproteobacterium of the family Hyphomonadaceae isolated from deep seawater.</title>
        <authorList>
            <person name="Zhang X.Y."/>
            <person name="Li G.W."/>
            <person name="Wang C.S."/>
            <person name="Zhang Y.J."/>
            <person name="Xu X.W."/>
            <person name="Li H."/>
            <person name="Liu A."/>
            <person name="Liu C."/>
            <person name="Xie B.B."/>
            <person name="Qin Q.L."/>
            <person name="Xu Z."/>
            <person name="Chen X.L."/>
            <person name="Zhou B.C."/>
            <person name="Zhang Y.Z."/>
        </authorList>
    </citation>
    <scope>NUCLEOTIDE SEQUENCE [LARGE SCALE GENOMIC DNA]</scope>
    <source>
        <strain evidence="15 16">P-1 km-3</strain>
    </source>
</reference>
<keyword evidence="16" id="KW-1185">Reference proteome</keyword>
<dbReference type="SUPFAM" id="SSF56935">
    <property type="entry name" value="Porins"/>
    <property type="match status" value="1"/>
</dbReference>
<evidence type="ECO:0000256" key="11">
    <source>
        <dbReference type="RuleBase" id="RU003357"/>
    </source>
</evidence>
<keyword evidence="6 10" id="KW-0798">TonB box</keyword>
<name>A0A4S2HAZ5_9PROT</name>
<sequence>MRKTTLTRLYTTTAMVTASLFAAAPGAFAQAEGEPAAAASSDTIVVTGSRIRRSVSSTPAPVAEIGEQEIEDRGYVTAADALNDLPSMAPQLNQADGSGESSGSGQQYPALFGLGTGRTLTLVNGRRFVTTSSGLGDAQVDANIIPTGLIERVEIVQGGGAAVYGSDAIAGVVNYILKDDFEGVEIDLQYGNSLEHGDYEQPAIRLTAGTNFADGRGNVALNAEWSSSPRLEFSDRERSNLARITQGNPADTGPNDGIPSVREIIPAHFWNFNTSGIVFSIPAPPPNFLARLNGSPIQFGEDGNITPYDPGNILGIPFAEGGEGFRYSELAGLRTGVDRFTVNTIAHYDVSDTVRLNAELMYSSTQAEERAQGASRTVLNSAASGAGPIMFNVNNPFLTDAAIASLTTANPSFAFGAPMWLSKHFDGQLFPSDTQTHDTETLRALLGAEGEFAAGDRNFYWNLSGSFARVEGEVRSWGAHNAHFNNALAAVDDGSGNAVCSINVDGDPSNDDPACAPLNPFGFGNVSDAARDYVSVRTGENFTNEQVDILATLGSTLFELPAGPIDYVLAYEHRSESAEFTPLEANQLGLVGTGSTTEPQSGDYNTHEFSAEVLVPVLGNGVTLPLAQEVEFSGSYRYVDNSITEAESVWGAGLRWRVNDSVMLRASRSRNFRAPTLTQLFAPTNTVLSNSGVDPCDADRINAGPNPAIRRANCEAEWAANPAYGDLATFQNPAENFTLTEVTVGGNPDLKNEVSETWTYGIVFEPEFIPGLTVTVDRIEIDLTDGLSAFTTADFMATCYDSDPQPTDICSAFTRLAAPTNGNPAGTVVEGRTTTVNAGEIRFEGEVYHARYAVPIDAWFTSFDPGSLVVGLQATHTSLLSTSATGSTFIETQGTIQQPEWVGRFDAAWQRGPMRLTYQAYYLDEVLAAPGATIENNPNPVLDANITHDLSGIYDVTEDLSVRAGIVNFTDEPPSYPSLSHGDILGRRYFVGVNYTF</sequence>
<protein>
    <submittedName>
        <fullName evidence="15">TonB-dependent receptor</fullName>
    </submittedName>
</protein>
<comment type="similarity">
    <text evidence="9 11">Belongs to the TonB-dependent receptor family.</text>
</comment>
<evidence type="ECO:0000256" key="2">
    <source>
        <dbReference type="ARBA" id="ARBA00022448"/>
    </source>
</evidence>
<organism evidence="15 16">
    <name type="scientific">Marinicauda pacifica</name>
    <dbReference type="NCBI Taxonomy" id="1133559"/>
    <lineage>
        <taxon>Bacteria</taxon>
        <taxon>Pseudomonadati</taxon>
        <taxon>Pseudomonadota</taxon>
        <taxon>Alphaproteobacteria</taxon>
        <taxon>Maricaulales</taxon>
        <taxon>Maricaulaceae</taxon>
        <taxon>Marinicauda</taxon>
    </lineage>
</organism>
<dbReference type="Gene3D" id="2.40.170.20">
    <property type="entry name" value="TonB-dependent receptor, beta-barrel domain"/>
    <property type="match status" value="1"/>
</dbReference>
<comment type="subcellular location">
    <subcellularLocation>
        <location evidence="1 9">Cell outer membrane</location>
        <topology evidence="1 9">Multi-pass membrane protein</topology>
    </subcellularLocation>
</comment>
<evidence type="ECO:0000256" key="6">
    <source>
        <dbReference type="ARBA" id="ARBA00023077"/>
    </source>
</evidence>
<gene>
    <name evidence="15" type="ORF">E5162_07650</name>
</gene>
<dbReference type="PANTHER" id="PTHR47234">
    <property type="match status" value="1"/>
</dbReference>
<dbReference type="InterPro" id="IPR012910">
    <property type="entry name" value="Plug_dom"/>
</dbReference>
<dbReference type="InterPro" id="IPR037066">
    <property type="entry name" value="Plug_dom_sf"/>
</dbReference>
<feature type="chain" id="PRO_5020855779" evidence="12">
    <location>
        <begin position="30"/>
        <end position="997"/>
    </location>
</feature>
<keyword evidence="7 9" id="KW-0472">Membrane</keyword>
<evidence type="ECO:0000256" key="1">
    <source>
        <dbReference type="ARBA" id="ARBA00004571"/>
    </source>
</evidence>
<dbReference type="RefSeq" id="WP_135944546.1">
    <property type="nucleotide sequence ID" value="NZ_BMEI01000002.1"/>
</dbReference>
<feature type="short sequence motif" description="TonB box" evidence="10">
    <location>
        <begin position="43"/>
        <end position="49"/>
    </location>
</feature>
<keyword evidence="4 9" id="KW-0812">Transmembrane</keyword>
<evidence type="ECO:0000313" key="15">
    <source>
        <dbReference type="EMBL" id="TGY92933.1"/>
    </source>
</evidence>
<dbReference type="OrthoDB" id="7051241at2"/>
<evidence type="ECO:0000256" key="4">
    <source>
        <dbReference type="ARBA" id="ARBA00022692"/>
    </source>
</evidence>
<dbReference type="InterPro" id="IPR010916">
    <property type="entry name" value="TonB_box_CS"/>
</dbReference>
<proteinExistence type="inferred from homology"/>
<dbReference type="PROSITE" id="PS00430">
    <property type="entry name" value="TONB_DEPENDENT_REC_1"/>
    <property type="match status" value="1"/>
</dbReference>
<dbReference type="GO" id="GO:0009279">
    <property type="term" value="C:cell outer membrane"/>
    <property type="evidence" value="ECO:0007669"/>
    <property type="project" value="UniProtKB-SubCell"/>
</dbReference>
<keyword evidence="3 9" id="KW-1134">Transmembrane beta strand</keyword>
<dbReference type="Pfam" id="PF07715">
    <property type="entry name" value="Plug"/>
    <property type="match status" value="1"/>
</dbReference>
<feature type="signal peptide" evidence="12">
    <location>
        <begin position="1"/>
        <end position="29"/>
    </location>
</feature>
<dbReference type="InterPro" id="IPR039426">
    <property type="entry name" value="TonB-dep_rcpt-like"/>
</dbReference>
<evidence type="ECO:0000256" key="7">
    <source>
        <dbReference type="ARBA" id="ARBA00023136"/>
    </source>
</evidence>
<dbReference type="EMBL" id="SRXV01000002">
    <property type="protein sequence ID" value="TGY92933.1"/>
    <property type="molecule type" value="Genomic_DNA"/>
</dbReference>
<evidence type="ECO:0000256" key="9">
    <source>
        <dbReference type="PROSITE-ProRule" id="PRU01360"/>
    </source>
</evidence>
<evidence type="ECO:0000256" key="8">
    <source>
        <dbReference type="ARBA" id="ARBA00023237"/>
    </source>
</evidence>
<evidence type="ECO:0000259" key="14">
    <source>
        <dbReference type="Pfam" id="PF07715"/>
    </source>
</evidence>
<dbReference type="InterPro" id="IPR036942">
    <property type="entry name" value="Beta-barrel_TonB_sf"/>
</dbReference>
<evidence type="ECO:0000256" key="12">
    <source>
        <dbReference type="SAM" id="SignalP"/>
    </source>
</evidence>
<keyword evidence="5 12" id="KW-0732">Signal</keyword>